<dbReference type="RefSeq" id="WP_127086851.1">
    <property type="nucleotide sequence ID" value="NZ_RSCL01000039.1"/>
</dbReference>
<dbReference type="PANTHER" id="PTHR21666">
    <property type="entry name" value="PEPTIDASE-RELATED"/>
    <property type="match status" value="1"/>
</dbReference>
<dbReference type="Proteomes" id="UP000271624">
    <property type="component" value="Unassembled WGS sequence"/>
</dbReference>
<dbReference type="InterPro" id="IPR050570">
    <property type="entry name" value="Cell_wall_metabolism_enzyme"/>
</dbReference>
<evidence type="ECO:0000313" key="3">
    <source>
        <dbReference type="EMBL" id="RUS95860.1"/>
    </source>
</evidence>
<proteinExistence type="predicted"/>
<comment type="caution">
    <text evidence="3">The sequence shown here is derived from an EMBL/GenBank/DDBJ whole genome shotgun (WGS) entry which is preliminary data.</text>
</comment>
<dbReference type="InterPro" id="IPR016047">
    <property type="entry name" value="M23ase_b-sheet_dom"/>
</dbReference>
<feature type="domain" description="M23ase beta-sheet core" evidence="2">
    <location>
        <begin position="128"/>
        <end position="182"/>
    </location>
</feature>
<reference evidence="3" key="1">
    <citation type="submission" date="2018-12" db="EMBL/GenBank/DDBJ databases">
        <authorList>
            <person name="Will S."/>
            <person name="Neumann-Schaal M."/>
            <person name="Henke P."/>
        </authorList>
    </citation>
    <scope>NUCLEOTIDE SEQUENCE</scope>
    <source>
        <strain evidence="3">PCC 7102</strain>
    </source>
</reference>
<organism evidence="3 4">
    <name type="scientific">Dulcicalothrix desertica PCC 7102</name>
    <dbReference type="NCBI Taxonomy" id="232991"/>
    <lineage>
        <taxon>Bacteria</taxon>
        <taxon>Bacillati</taxon>
        <taxon>Cyanobacteriota</taxon>
        <taxon>Cyanophyceae</taxon>
        <taxon>Nostocales</taxon>
        <taxon>Calotrichaceae</taxon>
        <taxon>Dulcicalothrix</taxon>
    </lineage>
</organism>
<dbReference type="Gene3D" id="2.70.70.10">
    <property type="entry name" value="Glucose Permease (Domain IIA)"/>
    <property type="match status" value="1"/>
</dbReference>
<dbReference type="EMBL" id="RSCL01000039">
    <property type="protein sequence ID" value="RUS95860.1"/>
    <property type="molecule type" value="Genomic_DNA"/>
</dbReference>
<gene>
    <name evidence="3" type="ORF">DSM106972_088730</name>
</gene>
<dbReference type="PANTHER" id="PTHR21666:SF293">
    <property type="entry name" value="SLL1488 PROTEIN"/>
    <property type="match status" value="1"/>
</dbReference>
<keyword evidence="4" id="KW-1185">Reference proteome</keyword>
<keyword evidence="1" id="KW-0812">Transmembrane</keyword>
<sequence>MSRRLQKTLKTGAILFLLGLSLAVSIILFPKQEVAMATSNWRAASFPVENFQAYTSPFGYRPSATGGGGWEFHSGLDIAAPRGSYIRNWWTGVVIKVENRGACGTHLVIQSGQWQHTYCHMEGNVEVANGVRYMVDRAGGIQIAQGMQIPAGARIGRVGMSGRTTGPHLHWGLKYNGNHVDPAFILRSMFAQQPSGVRQARQGSSLIKQQQTQINIQESKFIRDSGY</sequence>
<feature type="transmembrane region" description="Helical" evidence="1">
    <location>
        <begin position="12"/>
        <end position="30"/>
    </location>
</feature>
<dbReference type="AlphaFoldDB" id="A0A3S1A938"/>
<dbReference type="CDD" id="cd12797">
    <property type="entry name" value="M23_peptidase"/>
    <property type="match status" value="1"/>
</dbReference>
<dbReference type="SUPFAM" id="SSF51261">
    <property type="entry name" value="Duplicated hybrid motif"/>
    <property type="match status" value="1"/>
</dbReference>
<evidence type="ECO:0000256" key="1">
    <source>
        <dbReference type="SAM" id="Phobius"/>
    </source>
</evidence>
<dbReference type="GO" id="GO:0004222">
    <property type="term" value="F:metalloendopeptidase activity"/>
    <property type="evidence" value="ECO:0007669"/>
    <property type="project" value="TreeGrafter"/>
</dbReference>
<accession>A0A3S1A938</accession>
<reference evidence="3" key="2">
    <citation type="journal article" date="2019" name="Genome Biol. Evol.">
        <title>Day and night: Metabolic profiles and evolutionary relationships of six axenic non-marine cyanobacteria.</title>
        <authorList>
            <person name="Will S.E."/>
            <person name="Henke P."/>
            <person name="Boedeker C."/>
            <person name="Huang S."/>
            <person name="Brinkmann H."/>
            <person name="Rohde M."/>
            <person name="Jarek M."/>
            <person name="Friedl T."/>
            <person name="Seufert S."/>
            <person name="Schumacher M."/>
            <person name="Overmann J."/>
            <person name="Neumann-Schaal M."/>
            <person name="Petersen J."/>
        </authorList>
    </citation>
    <scope>NUCLEOTIDE SEQUENCE [LARGE SCALE GENOMIC DNA]</scope>
    <source>
        <strain evidence="3">PCC 7102</strain>
    </source>
</reference>
<keyword evidence="1" id="KW-0472">Membrane</keyword>
<name>A0A3S1A938_9CYAN</name>
<evidence type="ECO:0000313" key="4">
    <source>
        <dbReference type="Proteomes" id="UP000271624"/>
    </source>
</evidence>
<dbReference type="InterPro" id="IPR011055">
    <property type="entry name" value="Dup_hybrid_motif"/>
</dbReference>
<dbReference type="OrthoDB" id="507840at2"/>
<keyword evidence="1" id="KW-1133">Transmembrane helix</keyword>
<dbReference type="Pfam" id="PF01551">
    <property type="entry name" value="Peptidase_M23"/>
    <property type="match status" value="1"/>
</dbReference>
<protein>
    <submittedName>
        <fullName evidence="3">Peptidase</fullName>
    </submittedName>
</protein>
<evidence type="ECO:0000259" key="2">
    <source>
        <dbReference type="Pfam" id="PF01551"/>
    </source>
</evidence>